<sequence length="226" mass="25378">MVQSIGWESAVLIGAFAKRDTTLRLQEVSVPDHASGLWSSPLTGNHDVVKVPHRVLRAPRRPHGPTRTHQDPTRPTWTHQDPHGPHKTHMDPTRPTRTPQDPHGPHKTHQDPTRPTWTPQDPPGPHKTHMDPHGPHKTHMDPTRTHQDPTRPTWTHQDPHGPHKTHQDPTGSAHRVRLHHGKCRLPCVGAVQKNRPCWILILIPVDPGGPDQESSSVSRAVCIFVL</sequence>
<feature type="compositionally biased region" description="Basic residues" evidence="1">
    <location>
        <begin position="55"/>
        <end position="66"/>
    </location>
</feature>
<dbReference type="EMBL" id="SRLO01000313">
    <property type="protein sequence ID" value="TNN61562.1"/>
    <property type="molecule type" value="Genomic_DNA"/>
</dbReference>
<feature type="compositionally biased region" description="Basic and acidic residues" evidence="1">
    <location>
        <begin position="128"/>
        <end position="149"/>
    </location>
</feature>
<organism evidence="2 3">
    <name type="scientific">Liparis tanakae</name>
    <name type="common">Tanaka's snailfish</name>
    <dbReference type="NCBI Taxonomy" id="230148"/>
    <lineage>
        <taxon>Eukaryota</taxon>
        <taxon>Metazoa</taxon>
        <taxon>Chordata</taxon>
        <taxon>Craniata</taxon>
        <taxon>Vertebrata</taxon>
        <taxon>Euteleostomi</taxon>
        <taxon>Actinopterygii</taxon>
        <taxon>Neopterygii</taxon>
        <taxon>Teleostei</taxon>
        <taxon>Neoteleostei</taxon>
        <taxon>Acanthomorphata</taxon>
        <taxon>Eupercaria</taxon>
        <taxon>Perciformes</taxon>
        <taxon>Cottioidei</taxon>
        <taxon>Cottales</taxon>
        <taxon>Liparidae</taxon>
        <taxon>Liparis</taxon>
    </lineage>
</organism>
<accession>A0A4Z2H9U7</accession>
<evidence type="ECO:0000313" key="2">
    <source>
        <dbReference type="EMBL" id="TNN61562.1"/>
    </source>
</evidence>
<protein>
    <submittedName>
        <fullName evidence="2">Actin cytoskeleton-regulatory complex protein pan1</fullName>
    </submittedName>
</protein>
<dbReference type="OrthoDB" id="10042433at2759"/>
<proteinExistence type="predicted"/>
<dbReference type="Proteomes" id="UP000314294">
    <property type="component" value="Unassembled WGS sequence"/>
</dbReference>
<dbReference type="AlphaFoldDB" id="A0A4Z2H9U7"/>
<gene>
    <name evidence="2" type="primary">pan1_1</name>
    <name evidence="2" type="ORF">EYF80_028174</name>
</gene>
<evidence type="ECO:0000256" key="1">
    <source>
        <dbReference type="SAM" id="MobiDB-lite"/>
    </source>
</evidence>
<feature type="compositionally biased region" description="Basic and acidic residues" evidence="1">
    <location>
        <begin position="157"/>
        <end position="167"/>
    </location>
</feature>
<keyword evidence="3" id="KW-1185">Reference proteome</keyword>
<evidence type="ECO:0000313" key="3">
    <source>
        <dbReference type="Proteomes" id="UP000314294"/>
    </source>
</evidence>
<comment type="caution">
    <text evidence="2">The sequence shown here is derived from an EMBL/GenBank/DDBJ whole genome shotgun (WGS) entry which is preliminary data.</text>
</comment>
<reference evidence="2 3" key="1">
    <citation type="submission" date="2019-03" db="EMBL/GenBank/DDBJ databases">
        <title>First draft genome of Liparis tanakae, snailfish: a comprehensive survey of snailfish specific genes.</title>
        <authorList>
            <person name="Kim W."/>
            <person name="Song I."/>
            <person name="Jeong J.-H."/>
            <person name="Kim D."/>
            <person name="Kim S."/>
            <person name="Ryu S."/>
            <person name="Song J.Y."/>
            <person name="Lee S.K."/>
        </authorList>
    </citation>
    <scope>NUCLEOTIDE SEQUENCE [LARGE SCALE GENOMIC DNA]</scope>
    <source>
        <tissue evidence="2">Muscle</tissue>
    </source>
</reference>
<feature type="region of interest" description="Disordered" evidence="1">
    <location>
        <begin position="55"/>
        <end position="175"/>
    </location>
</feature>
<feature type="compositionally biased region" description="Basic and acidic residues" evidence="1">
    <location>
        <begin position="80"/>
        <end position="94"/>
    </location>
</feature>
<name>A0A4Z2H9U7_9TELE</name>